<dbReference type="EMBL" id="MK250085">
    <property type="protein sequence ID" value="QDY51624.1"/>
    <property type="molecule type" value="Genomic_DNA"/>
</dbReference>
<proteinExistence type="predicted"/>
<feature type="region of interest" description="Disordered" evidence="1">
    <location>
        <begin position="56"/>
        <end position="117"/>
    </location>
</feature>
<reference evidence="2" key="1">
    <citation type="submission" date="2018-11" db="EMBL/GenBank/DDBJ databases">
        <title>A distinct lineage of giant viruses engineers rhodopsin photosystems in predatory marine eukaryotes.</title>
        <authorList>
            <person name="Needham D.M."/>
            <person name="Yoshizawa S."/>
            <person name="Hosaka T."/>
            <person name="Poirier C."/>
            <person name="Choi C.-J."/>
            <person name="Hehenberger E."/>
            <person name="Irwin N.A.T."/>
            <person name="Wilken S."/>
            <person name="Yung C.-M."/>
            <person name="Bachy C."/>
            <person name="Kurihara R."/>
            <person name="Nakajima Y."/>
            <person name="Kojima K."/>
            <person name="Kimura-Someya T."/>
            <person name="Leonard G."/>
            <person name="Malmstrom R.R."/>
            <person name="Mende D."/>
            <person name="Olson D.K."/>
            <person name="Sudo Y."/>
            <person name="Sudek S."/>
            <person name="Richards T.A."/>
            <person name="DeLong E.F."/>
            <person name="Keeling P.J."/>
            <person name="Santoro A.E."/>
            <person name="Shirouzu M."/>
            <person name="Iwasaki W."/>
            <person name="Worden A.Z."/>
        </authorList>
    </citation>
    <scope>NUCLEOTIDE SEQUENCE</scope>
</reference>
<feature type="compositionally biased region" description="Basic residues" evidence="1">
    <location>
        <begin position="60"/>
        <end position="117"/>
    </location>
</feature>
<gene>
    <name evidence="2" type="ORF">1_9</name>
</gene>
<evidence type="ECO:0000256" key="1">
    <source>
        <dbReference type="SAM" id="MobiDB-lite"/>
    </source>
</evidence>
<protein>
    <submittedName>
        <fullName evidence="2">Uncharacterized protein</fullName>
    </submittedName>
</protein>
<organism evidence="2">
    <name type="scientific">Mimiviridae sp. ChoanoV1</name>
    <dbReference type="NCBI Taxonomy" id="2596887"/>
    <lineage>
        <taxon>Viruses</taxon>
        <taxon>Varidnaviria</taxon>
        <taxon>Bamfordvirae</taxon>
        <taxon>Nucleocytoviricota</taxon>
        <taxon>Megaviricetes</taxon>
        <taxon>Imitervirales</taxon>
        <taxon>Schizomimiviridae</taxon>
    </lineage>
</organism>
<sequence>MKHQKGGNKIGYTFNLSKQSLQDFAGRPGLVGYNSSPLVQDGKLVFSNEDGVCNALQMGGKKKKSLRNQKKKSLRNRSLRKKSLRNQKKKNLRNRSLRNKSLRNRSLRNRSKSLRNN</sequence>
<accession>A0A5B8INV2</accession>
<name>A0A5B8INV2_9VIRU</name>
<evidence type="ECO:0000313" key="2">
    <source>
        <dbReference type="EMBL" id="QDY51624.1"/>
    </source>
</evidence>